<proteinExistence type="predicted"/>
<keyword evidence="2" id="KW-1185">Reference proteome</keyword>
<dbReference type="AlphaFoldDB" id="A0A6A5V3C3"/>
<sequence>MGKKRYKYVWQCSGCGYPSIVFQCRTCPTCTHTRCHVCVVTKVSIRQDLDLIPRRQPLALVWSSLFILAGARELTLILLCIVQLCPQCFVSQSQFPMNMIPLIFYCDC</sequence>
<dbReference type="Proteomes" id="UP000800036">
    <property type="component" value="Unassembled WGS sequence"/>
</dbReference>
<evidence type="ECO:0000313" key="1">
    <source>
        <dbReference type="EMBL" id="KAF1971524.1"/>
    </source>
</evidence>
<evidence type="ECO:0000313" key="2">
    <source>
        <dbReference type="Proteomes" id="UP000800036"/>
    </source>
</evidence>
<reference evidence="1" key="1">
    <citation type="journal article" date="2020" name="Stud. Mycol.">
        <title>101 Dothideomycetes genomes: a test case for predicting lifestyles and emergence of pathogens.</title>
        <authorList>
            <person name="Haridas S."/>
            <person name="Albert R."/>
            <person name="Binder M."/>
            <person name="Bloem J."/>
            <person name="Labutti K."/>
            <person name="Salamov A."/>
            <person name="Andreopoulos B."/>
            <person name="Baker S."/>
            <person name="Barry K."/>
            <person name="Bills G."/>
            <person name="Bluhm B."/>
            <person name="Cannon C."/>
            <person name="Castanera R."/>
            <person name="Culley D."/>
            <person name="Daum C."/>
            <person name="Ezra D."/>
            <person name="Gonzalez J."/>
            <person name="Henrissat B."/>
            <person name="Kuo A."/>
            <person name="Liang C."/>
            <person name="Lipzen A."/>
            <person name="Lutzoni F."/>
            <person name="Magnuson J."/>
            <person name="Mondo S."/>
            <person name="Nolan M."/>
            <person name="Ohm R."/>
            <person name="Pangilinan J."/>
            <person name="Park H.-J."/>
            <person name="Ramirez L."/>
            <person name="Alfaro M."/>
            <person name="Sun H."/>
            <person name="Tritt A."/>
            <person name="Yoshinaga Y."/>
            <person name="Zwiers L.-H."/>
            <person name="Turgeon B."/>
            <person name="Goodwin S."/>
            <person name="Spatafora J."/>
            <person name="Crous P."/>
            <person name="Grigoriev I."/>
        </authorList>
    </citation>
    <scope>NUCLEOTIDE SEQUENCE</scope>
    <source>
        <strain evidence="1">CBS 107.79</strain>
    </source>
</reference>
<name>A0A6A5V3C3_9PLEO</name>
<gene>
    <name evidence="1" type="ORF">BU23DRAFT_184531</name>
</gene>
<protein>
    <submittedName>
        <fullName evidence="1">Uncharacterized protein</fullName>
    </submittedName>
</protein>
<organism evidence="1 2">
    <name type="scientific">Bimuria novae-zelandiae CBS 107.79</name>
    <dbReference type="NCBI Taxonomy" id="1447943"/>
    <lineage>
        <taxon>Eukaryota</taxon>
        <taxon>Fungi</taxon>
        <taxon>Dikarya</taxon>
        <taxon>Ascomycota</taxon>
        <taxon>Pezizomycotina</taxon>
        <taxon>Dothideomycetes</taxon>
        <taxon>Pleosporomycetidae</taxon>
        <taxon>Pleosporales</taxon>
        <taxon>Massarineae</taxon>
        <taxon>Didymosphaeriaceae</taxon>
        <taxon>Bimuria</taxon>
    </lineage>
</organism>
<dbReference type="EMBL" id="ML976693">
    <property type="protein sequence ID" value="KAF1971524.1"/>
    <property type="molecule type" value="Genomic_DNA"/>
</dbReference>
<accession>A0A6A5V3C3</accession>